<reference evidence="2 3" key="1">
    <citation type="submission" date="2020-04" db="EMBL/GenBank/DDBJ databases">
        <title>Novosphingobium sp. TW-4 isolated from soil.</title>
        <authorList>
            <person name="Dahal R.H."/>
            <person name="Chaudhary D.K."/>
        </authorList>
    </citation>
    <scope>NUCLEOTIDE SEQUENCE [LARGE SCALE GENOMIC DNA]</scope>
    <source>
        <strain evidence="2 3">TW-4</strain>
    </source>
</reference>
<dbReference type="EMBL" id="JABBGM010000003">
    <property type="protein sequence ID" value="NML93756.1"/>
    <property type="molecule type" value="Genomic_DNA"/>
</dbReference>
<evidence type="ECO:0000313" key="3">
    <source>
        <dbReference type="Proteomes" id="UP000583556"/>
    </source>
</evidence>
<keyword evidence="3" id="KW-1185">Reference proteome</keyword>
<feature type="domain" description="Immunity protein 30" evidence="1">
    <location>
        <begin position="25"/>
        <end position="101"/>
    </location>
</feature>
<organism evidence="2 3">
    <name type="scientific">Novosphingobium olei</name>
    <dbReference type="NCBI Taxonomy" id="2728851"/>
    <lineage>
        <taxon>Bacteria</taxon>
        <taxon>Pseudomonadati</taxon>
        <taxon>Pseudomonadota</taxon>
        <taxon>Alphaproteobacteria</taxon>
        <taxon>Sphingomonadales</taxon>
        <taxon>Sphingomonadaceae</taxon>
        <taxon>Novosphingobium</taxon>
    </lineage>
</organism>
<accession>A0A7Y0G934</accession>
<evidence type="ECO:0000313" key="2">
    <source>
        <dbReference type="EMBL" id="NML93756.1"/>
    </source>
</evidence>
<comment type="caution">
    <text evidence="2">The sequence shown here is derived from an EMBL/GenBank/DDBJ whole genome shotgun (WGS) entry which is preliminary data.</text>
</comment>
<protein>
    <recommendedName>
        <fullName evidence="1">Immunity protein 30 domain-containing protein</fullName>
    </recommendedName>
</protein>
<proteinExistence type="predicted"/>
<dbReference type="Pfam" id="PF15565">
    <property type="entry name" value="Imm30"/>
    <property type="match status" value="1"/>
</dbReference>
<evidence type="ECO:0000259" key="1">
    <source>
        <dbReference type="Pfam" id="PF15565"/>
    </source>
</evidence>
<dbReference type="Proteomes" id="UP000583556">
    <property type="component" value="Unassembled WGS sequence"/>
</dbReference>
<sequence>MLEDDLAQLRRVIARGAAARDIDAVLEPIISVGDPRTIAPLLLMLTDDAEDESLWSLVHAVEQFDDATYVRHFLSALSGLVVGSSRWASILMMRILNSEASQAELIRQVRIAPVYSRKAAAFLCGAINERDARFLAKTTSVLLAASDGS</sequence>
<dbReference type="AlphaFoldDB" id="A0A7Y0G934"/>
<name>A0A7Y0G934_9SPHN</name>
<gene>
    <name evidence="2" type="ORF">HHL27_08760</name>
</gene>
<dbReference type="InterPro" id="IPR029084">
    <property type="entry name" value="Imm30"/>
</dbReference>